<sequence>MAAESELRVVHPEVASLQDDKDGPEILEACRVSKRWDSPSSPHEFSEGGWAGWATAFGAFLLQFCGFGYITSFGVYQDFYTQHYLTNETSSAISWIGSTSVSLLLFMSLVAGSLHDRGYFYHLLIVGSFLECLSLFMLSLSKPDHYYQIFLSQGLGLGIATGLLYIPSLAVISHHFRQRRTLVMTFVVTGSSLGAIIHPIMLNNLLNGPLGFSNGVRISAGLISLFLLTACLCMRTRLDPPAIPVNYIVAARKCIRDLPFMLMVTGGFLFQIGFYYPLFFFQLDSIKHGISVHFSFYSLVILNGSNCLGRLTSGFIAGFTGVVNLITVTAILCSVLIFAMIGLSSLASAVVLGVIYGYLSGLNVAMSSALMATLTPDVSELGARMGICLFACGIGGLIGTPISGALLTSNYTWWIPCLFAGIVSLAGAMTFIIMRHMFLRRRAS</sequence>
<feature type="transmembrane region" description="Helical" evidence="3">
    <location>
        <begin position="290"/>
        <end position="308"/>
    </location>
</feature>
<dbReference type="RefSeq" id="XP_041228893.1">
    <property type="nucleotide sequence ID" value="XM_041364158.1"/>
</dbReference>
<organism evidence="5 6">
    <name type="scientific">Suillus fuscotomentosus</name>
    <dbReference type="NCBI Taxonomy" id="1912939"/>
    <lineage>
        <taxon>Eukaryota</taxon>
        <taxon>Fungi</taxon>
        <taxon>Dikarya</taxon>
        <taxon>Basidiomycota</taxon>
        <taxon>Agaricomycotina</taxon>
        <taxon>Agaricomycetes</taxon>
        <taxon>Agaricomycetidae</taxon>
        <taxon>Boletales</taxon>
        <taxon>Suillineae</taxon>
        <taxon>Suillaceae</taxon>
        <taxon>Suillus</taxon>
    </lineage>
</organism>
<comment type="subcellular location">
    <subcellularLocation>
        <location evidence="1">Membrane</location>
        <topology evidence="1">Multi-pass membrane protein</topology>
    </subcellularLocation>
</comment>
<feature type="transmembrane region" description="Helical" evidence="3">
    <location>
        <begin position="386"/>
        <end position="407"/>
    </location>
</feature>
<evidence type="ECO:0000313" key="5">
    <source>
        <dbReference type="EMBL" id="KAG1903318.1"/>
    </source>
</evidence>
<accession>A0AAD4EE88</accession>
<dbReference type="GO" id="GO:0022857">
    <property type="term" value="F:transmembrane transporter activity"/>
    <property type="evidence" value="ECO:0007669"/>
    <property type="project" value="InterPro"/>
</dbReference>
<dbReference type="Proteomes" id="UP001195769">
    <property type="component" value="Unassembled WGS sequence"/>
</dbReference>
<feature type="transmembrane region" description="Helical" evidence="3">
    <location>
        <begin position="50"/>
        <end position="72"/>
    </location>
</feature>
<gene>
    <name evidence="5" type="ORF">F5891DRAFT_1127192</name>
</gene>
<feature type="transmembrane region" description="Helical" evidence="3">
    <location>
        <begin position="218"/>
        <end position="238"/>
    </location>
</feature>
<dbReference type="Pfam" id="PF07690">
    <property type="entry name" value="MFS_1"/>
    <property type="match status" value="1"/>
</dbReference>
<feature type="transmembrane region" description="Helical" evidence="3">
    <location>
        <begin position="258"/>
        <end position="278"/>
    </location>
</feature>
<dbReference type="PROSITE" id="PS50850">
    <property type="entry name" value="MFS"/>
    <property type="match status" value="1"/>
</dbReference>
<name>A0AAD4EE88_9AGAM</name>
<dbReference type="InterPro" id="IPR011701">
    <property type="entry name" value="MFS"/>
</dbReference>
<dbReference type="Gene3D" id="1.20.1250.20">
    <property type="entry name" value="MFS general substrate transporter like domains"/>
    <property type="match status" value="2"/>
</dbReference>
<dbReference type="EMBL" id="JABBWK010000013">
    <property type="protein sequence ID" value="KAG1903318.1"/>
    <property type="molecule type" value="Genomic_DNA"/>
</dbReference>
<dbReference type="InterPro" id="IPR036259">
    <property type="entry name" value="MFS_trans_sf"/>
</dbReference>
<dbReference type="PANTHER" id="PTHR11360">
    <property type="entry name" value="MONOCARBOXYLATE TRANSPORTER"/>
    <property type="match status" value="1"/>
</dbReference>
<feature type="transmembrane region" description="Helical" evidence="3">
    <location>
        <begin position="92"/>
        <end position="112"/>
    </location>
</feature>
<evidence type="ECO:0000256" key="2">
    <source>
        <dbReference type="ARBA" id="ARBA00006727"/>
    </source>
</evidence>
<dbReference type="GO" id="GO:0016020">
    <property type="term" value="C:membrane"/>
    <property type="evidence" value="ECO:0007669"/>
    <property type="project" value="UniProtKB-SubCell"/>
</dbReference>
<feature type="domain" description="Major facilitator superfamily (MFS) profile" evidence="4">
    <location>
        <begin position="259"/>
        <end position="444"/>
    </location>
</feature>
<dbReference type="AlphaFoldDB" id="A0AAD4EE88"/>
<comment type="similarity">
    <text evidence="2">Belongs to the major facilitator superfamily. Monocarboxylate porter (TC 2.A.1.13) family.</text>
</comment>
<keyword evidence="6" id="KW-1185">Reference proteome</keyword>
<feature type="transmembrane region" description="Helical" evidence="3">
    <location>
        <begin position="119"/>
        <end position="140"/>
    </location>
</feature>
<keyword evidence="3" id="KW-1133">Transmembrane helix</keyword>
<keyword evidence="3" id="KW-0812">Transmembrane</keyword>
<feature type="transmembrane region" description="Helical" evidence="3">
    <location>
        <begin position="182"/>
        <end position="206"/>
    </location>
</feature>
<evidence type="ECO:0000259" key="4">
    <source>
        <dbReference type="PROSITE" id="PS50850"/>
    </source>
</evidence>
<feature type="transmembrane region" description="Helical" evidence="3">
    <location>
        <begin position="413"/>
        <end position="434"/>
    </location>
</feature>
<protein>
    <submittedName>
        <fullName evidence="5">Major facilitator superfamily domain-containing protein</fullName>
    </submittedName>
</protein>
<feature type="transmembrane region" description="Helical" evidence="3">
    <location>
        <begin position="349"/>
        <end position="374"/>
    </location>
</feature>
<dbReference type="SUPFAM" id="SSF103473">
    <property type="entry name" value="MFS general substrate transporter"/>
    <property type="match status" value="1"/>
</dbReference>
<proteinExistence type="inferred from homology"/>
<evidence type="ECO:0000256" key="1">
    <source>
        <dbReference type="ARBA" id="ARBA00004141"/>
    </source>
</evidence>
<dbReference type="InterPro" id="IPR020846">
    <property type="entry name" value="MFS_dom"/>
</dbReference>
<evidence type="ECO:0000256" key="3">
    <source>
        <dbReference type="SAM" id="Phobius"/>
    </source>
</evidence>
<feature type="transmembrane region" description="Helical" evidence="3">
    <location>
        <begin position="315"/>
        <end position="343"/>
    </location>
</feature>
<reference evidence="5" key="1">
    <citation type="journal article" date="2020" name="New Phytol.">
        <title>Comparative genomics reveals dynamic genome evolution in host specialist ectomycorrhizal fungi.</title>
        <authorList>
            <person name="Lofgren L.A."/>
            <person name="Nguyen N.H."/>
            <person name="Vilgalys R."/>
            <person name="Ruytinx J."/>
            <person name="Liao H.L."/>
            <person name="Branco S."/>
            <person name="Kuo A."/>
            <person name="LaButti K."/>
            <person name="Lipzen A."/>
            <person name="Andreopoulos W."/>
            <person name="Pangilinan J."/>
            <person name="Riley R."/>
            <person name="Hundley H."/>
            <person name="Na H."/>
            <person name="Barry K."/>
            <person name="Grigoriev I.V."/>
            <person name="Stajich J.E."/>
            <person name="Kennedy P.G."/>
        </authorList>
    </citation>
    <scope>NUCLEOTIDE SEQUENCE</scope>
    <source>
        <strain evidence="5">FC203</strain>
    </source>
</reference>
<dbReference type="GeneID" id="64658456"/>
<keyword evidence="3" id="KW-0472">Membrane</keyword>
<comment type="caution">
    <text evidence="5">The sequence shown here is derived from an EMBL/GenBank/DDBJ whole genome shotgun (WGS) entry which is preliminary data.</text>
</comment>
<feature type="transmembrane region" description="Helical" evidence="3">
    <location>
        <begin position="146"/>
        <end position="170"/>
    </location>
</feature>
<evidence type="ECO:0000313" key="6">
    <source>
        <dbReference type="Proteomes" id="UP001195769"/>
    </source>
</evidence>
<dbReference type="PANTHER" id="PTHR11360:SF252">
    <property type="entry name" value="MAJOR FACILITATOR SUPERFAMILY (MFS) PROFILE DOMAIN-CONTAINING PROTEIN-RELATED"/>
    <property type="match status" value="1"/>
</dbReference>
<dbReference type="InterPro" id="IPR050327">
    <property type="entry name" value="Proton-linked_MCT"/>
</dbReference>